<dbReference type="Pfam" id="PF08766">
    <property type="entry name" value="DEK_C"/>
    <property type="match status" value="1"/>
</dbReference>
<evidence type="ECO:0000259" key="8">
    <source>
        <dbReference type="PROSITE" id="PS51998"/>
    </source>
</evidence>
<protein>
    <submittedName>
        <fullName evidence="10">RNA polymerase II transcriptional coactivator KELP</fullName>
    </submittedName>
</protein>
<dbReference type="GO" id="GO:0005634">
    <property type="term" value="C:nucleus"/>
    <property type="evidence" value="ECO:0007669"/>
    <property type="project" value="UniProtKB-SubCell"/>
</dbReference>
<dbReference type="FunFam" id="2.30.31.10:FF:000004">
    <property type="entry name" value="RNA polymerase II transcriptional coactivator KELP"/>
    <property type="match status" value="1"/>
</dbReference>
<keyword evidence="5" id="KW-0804">Transcription</keyword>
<dbReference type="Pfam" id="PF02229">
    <property type="entry name" value="PC4"/>
    <property type="match status" value="1"/>
</dbReference>
<keyword evidence="9" id="KW-1185">Reference proteome</keyword>
<dbReference type="Gene3D" id="2.30.31.10">
    <property type="entry name" value="Transcriptional Coactivator Pc4, Chain A"/>
    <property type="match status" value="1"/>
</dbReference>
<dbReference type="InterPro" id="IPR017415">
    <property type="entry name" value="KELP"/>
</dbReference>
<reference evidence="10" key="1">
    <citation type="submission" date="2025-08" db="UniProtKB">
        <authorList>
            <consortium name="RefSeq"/>
        </authorList>
    </citation>
    <scope>IDENTIFICATION</scope>
    <source>
        <tissue evidence="10">Stem</tissue>
    </source>
</reference>
<dbReference type="GeneID" id="103493081"/>
<gene>
    <name evidence="10" type="primary">LOC103493081</name>
</gene>
<name>A0A1S3BS20_CUCME</name>
<feature type="domain" description="DEK-C" evidence="8">
    <location>
        <begin position="3"/>
        <end position="60"/>
    </location>
</feature>
<organism evidence="9 10">
    <name type="scientific">Cucumis melo</name>
    <name type="common">Muskmelon</name>
    <dbReference type="NCBI Taxonomy" id="3656"/>
    <lineage>
        <taxon>Eukaryota</taxon>
        <taxon>Viridiplantae</taxon>
        <taxon>Streptophyta</taxon>
        <taxon>Embryophyta</taxon>
        <taxon>Tracheophyta</taxon>
        <taxon>Spermatophyta</taxon>
        <taxon>Magnoliopsida</taxon>
        <taxon>eudicotyledons</taxon>
        <taxon>Gunneridae</taxon>
        <taxon>Pentapetalae</taxon>
        <taxon>rosids</taxon>
        <taxon>fabids</taxon>
        <taxon>Cucurbitales</taxon>
        <taxon>Cucurbitaceae</taxon>
        <taxon>Benincaseae</taxon>
        <taxon>Cucumis</taxon>
    </lineage>
</organism>
<evidence type="ECO:0000313" key="10">
    <source>
        <dbReference type="RefSeq" id="XP_008451928.1"/>
    </source>
</evidence>
<keyword evidence="4" id="KW-0238">DNA-binding</keyword>
<dbReference type="GO" id="GO:0003713">
    <property type="term" value="F:transcription coactivator activity"/>
    <property type="evidence" value="ECO:0007669"/>
    <property type="project" value="InterPro"/>
</dbReference>
<evidence type="ECO:0000256" key="5">
    <source>
        <dbReference type="ARBA" id="ARBA00023163"/>
    </source>
</evidence>
<dbReference type="KEGG" id="cmo:103493081"/>
<dbReference type="FunCoup" id="A0A1S3BS20">
    <property type="interactions" value="1068"/>
</dbReference>
<dbReference type="Proteomes" id="UP001652600">
    <property type="component" value="Chromosome 7"/>
</dbReference>
<accession>A0A1S3BS20</accession>
<dbReference type="OrthoDB" id="2505440at2759"/>
<dbReference type="PROSITE" id="PS51998">
    <property type="entry name" value="DEK_C"/>
    <property type="match status" value="1"/>
</dbReference>
<sequence>MDSETQRRIEEAVRRILETSDMDEMTESKIRALASKDLDLDLSKSPYKSLVRTVVESFLQERSEQQPQDQAEDASAAKEKEYDDDGDLIVCWLSSKRKVTIQDFRGKTLVSIREFYRKDGKDLPTAKGISLTEEQWSVFKKNVPAIEKAIKNMQSQIM</sequence>
<dbReference type="InterPro" id="IPR014876">
    <property type="entry name" value="DEK_C"/>
</dbReference>
<evidence type="ECO:0000256" key="4">
    <source>
        <dbReference type="ARBA" id="ARBA00023125"/>
    </source>
</evidence>
<dbReference type="SMR" id="A0A1S3BS20"/>
<keyword evidence="6" id="KW-0539">Nucleus</keyword>
<dbReference type="PANTHER" id="PTHR13215">
    <property type="entry name" value="RNA POLYMERASE II TRANSCRIPTIONAL COACTIVATOR"/>
    <property type="match status" value="1"/>
</dbReference>
<comment type="subcellular location">
    <subcellularLocation>
        <location evidence="1">Nucleus</location>
    </subcellularLocation>
</comment>
<dbReference type="PIRSF" id="PIRSF038156">
    <property type="entry name" value="RNA_pol_II_KELP"/>
    <property type="match status" value="1"/>
</dbReference>
<dbReference type="SUPFAM" id="SSF54447">
    <property type="entry name" value="ssDNA-binding transcriptional regulator domain"/>
    <property type="match status" value="1"/>
</dbReference>
<dbReference type="InterPro" id="IPR009044">
    <property type="entry name" value="ssDNA-bd_transcriptional_reg"/>
</dbReference>
<dbReference type="RefSeq" id="XP_008451928.1">
    <property type="nucleotide sequence ID" value="XM_008453706.2"/>
</dbReference>
<dbReference type="InterPro" id="IPR045125">
    <property type="entry name" value="Sub1/Tcp4-like"/>
</dbReference>
<proteinExistence type="inferred from homology"/>
<comment type="similarity">
    <text evidence="2">Belongs to the transcriptional coactivator PC4 family.</text>
</comment>
<dbReference type="eggNOG" id="KOG2712">
    <property type="taxonomic scope" value="Eukaryota"/>
</dbReference>
<evidence type="ECO:0000256" key="3">
    <source>
        <dbReference type="ARBA" id="ARBA00023015"/>
    </source>
</evidence>
<evidence type="ECO:0000256" key="1">
    <source>
        <dbReference type="ARBA" id="ARBA00004123"/>
    </source>
</evidence>
<dbReference type="InParanoid" id="A0A1S3BS20"/>
<keyword evidence="3" id="KW-0805">Transcription regulation</keyword>
<evidence type="ECO:0000313" key="9">
    <source>
        <dbReference type="Proteomes" id="UP001652600"/>
    </source>
</evidence>
<dbReference type="AlphaFoldDB" id="A0A1S3BS20"/>
<feature type="region of interest" description="Disordered" evidence="7">
    <location>
        <begin position="61"/>
        <end position="82"/>
    </location>
</feature>
<evidence type="ECO:0000256" key="6">
    <source>
        <dbReference type="ARBA" id="ARBA00023242"/>
    </source>
</evidence>
<dbReference type="InterPro" id="IPR003173">
    <property type="entry name" value="PC4_C"/>
</dbReference>
<evidence type="ECO:0000256" key="2">
    <source>
        <dbReference type="ARBA" id="ARBA00009001"/>
    </source>
</evidence>
<dbReference type="GO" id="GO:0003677">
    <property type="term" value="F:DNA binding"/>
    <property type="evidence" value="ECO:0007669"/>
    <property type="project" value="UniProtKB-KW"/>
</dbReference>
<dbReference type="GO" id="GO:0060261">
    <property type="term" value="P:positive regulation of transcription initiation by RNA polymerase II"/>
    <property type="evidence" value="ECO:0007669"/>
    <property type="project" value="InterPro"/>
</dbReference>
<evidence type="ECO:0000256" key="7">
    <source>
        <dbReference type="SAM" id="MobiDB-lite"/>
    </source>
</evidence>